<evidence type="ECO:0008006" key="3">
    <source>
        <dbReference type="Google" id="ProtNLM"/>
    </source>
</evidence>
<name>A0A6P1BIE1_9BRAD</name>
<accession>A0A6P1BIE1</accession>
<gene>
    <name evidence="1" type="ORF">FNJ47_19690</name>
</gene>
<dbReference type="AlphaFoldDB" id="A0A6P1BIE1"/>
<dbReference type="Proteomes" id="UP000468531">
    <property type="component" value="Unassembled WGS sequence"/>
</dbReference>
<dbReference type="RefSeq" id="WP_163155891.1">
    <property type="nucleotide sequence ID" value="NZ_VKHP01000076.1"/>
</dbReference>
<evidence type="ECO:0000313" key="2">
    <source>
        <dbReference type="Proteomes" id="UP000468531"/>
    </source>
</evidence>
<organism evidence="1 2">
    <name type="scientific">Bradyrhizobium uaiense</name>
    <dbReference type="NCBI Taxonomy" id="2594946"/>
    <lineage>
        <taxon>Bacteria</taxon>
        <taxon>Pseudomonadati</taxon>
        <taxon>Pseudomonadota</taxon>
        <taxon>Alphaproteobacteria</taxon>
        <taxon>Hyphomicrobiales</taxon>
        <taxon>Nitrobacteraceae</taxon>
        <taxon>Bradyrhizobium</taxon>
    </lineage>
</organism>
<sequence length="237" mass="26964">MRPESVRHPKRYFGDTYTGSVIISRDGYRAVQFESLLEQDWLVRTDAFDRDLACVVAQPRVDDTDSGGLRYKFDGRYRTWIPDYFRQRRGPPGIQAPMPALVEVKPLIAIYPDDPDEAVRERDRAYVEGKFEAIRLAALSRGYEFVLATENEIRIQPSLQNAGLMLRCCGPTFPVAWEKMGEQAVLALRRESSVSELEAVLPNGMDAFSVALRLAWSGQIVLDPSRKWSRTSTFVRA</sequence>
<keyword evidence="2" id="KW-1185">Reference proteome</keyword>
<comment type="caution">
    <text evidence="1">The sequence shown here is derived from an EMBL/GenBank/DDBJ whole genome shotgun (WGS) entry which is preliminary data.</text>
</comment>
<evidence type="ECO:0000313" key="1">
    <source>
        <dbReference type="EMBL" id="NEU97989.1"/>
    </source>
</evidence>
<dbReference type="EMBL" id="VKHP01000076">
    <property type="protein sequence ID" value="NEU97989.1"/>
    <property type="molecule type" value="Genomic_DNA"/>
</dbReference>
<protein>
    <recommendedName>
        <fullName evidence="3">TnsA endonuclease N-terminal domain-containing protein</fullName>
    </recommendedName>
</protein>
<reference evidence="1 2" key="1">
    <citation type="journal article" date="2020" name="Arch. Microbiol.">
        <title>Bradyrhizobium uaiense sp. nov., a new highly efficient cowpea symbiont.</title>
        <authorList>
            <person name="Cabral Michel D."/>
            <person name="Azarias Guimaraes A."/>
            <person name="Martins da Costa E."/>
            <person name="Soares de Carvalho T."/>
            <person name="Balsanelli E."/>
            <person name="Willems A."/>
            <person name="Maltempi de Souza E."/>
            <person name="de Souza Moreira F.M."/>
        </authorList>
    </citation>
    <scope>NUCLEOTIDE SEQUENCE [LARGE SCALE GENOMIC DNA]</scope>
    <source>
        <strain evidence="1 2">UFLA 03-164</strain>
    </source>
</reference>
<proteinExistence type="predicted"/>